<dbReference type="Gene3D" id="2.170.150.40">
    <property type="entry name" value="Domain of unknown function (DUF427)"/>
    <property type="match status" value="1"/>
</dbReference>
<keyword evidence="3" id="KW-1185">Reference proteome</keyword>
<dbReference type="Proteomes" id="UP001107961">
    <property type="component" value="Unassembled WGS sequence"/>
</dbReference>
<dbReference type="PANTHER" id="PTHR34310:SF9">
    <property type="entry name" value="BLR5716 PROTEIN"/>
    <property type="match status" value="1"/>
</dbReference>
<dbReference type="AlphaFoldDB" id="A0A9Q3W1S4"/>
<accession>A0A9Q3W1S4</accession>
<dbReference type="InterPro" id="IPR007361">
    <property type="entry name" value="DUF427"/>
</dbReference>
<dbReference type="InterPro" id="IPR038694">
    <property type="entry name" value="DUF427_sf"/>
</dbReference>
<organism evidence="2 3">
    <name type="scientific">Alloalcanivorax xenomutans</name>
    <dbReference type="NCBI Taxonomy" id="1094342"/>
    <lineage>
        <taxon>Bacteria</taxon>
        <taxon>Pseudomonadati</taxon>
        <taxon>Pseudomonadota</taxon>
        <taxon>Gammaproteobacteria</taxon>
        <taxon>Oceanospirillales</taxon>
        <taxon>Alcanivoracaceae</taxon>
        <taxon>Alloalcanivorax</taxon>
    </lineage>
</organism>
<name>A0A9Q3W1S4_9GAMM</name>
<dbReference type="GeneID" id="94685993"/>
<dbReference type="RefSeq" id="WP_022995417.1">
    <property type="nucleotide sequence ID" value="NZ_CBDDTQ010000001.1"/>
</dbReference>
<comment type="caution">
    <text evidence="2">The sequence shown here is derived from an EMBL/GenBank/DDBJ whole genome shotgun (WGS) entry which is preliminary data.</text>
</comment>
<dbReference type="Pfam" id="PF04248">
    <property type="entry name" value="NTP_transf_9"/>
    <property type="match status" value="1"/>
</dbReference>
<dbReference type="KEGG" id="axe:P40_06155"/>
<evidence type="ECO:0000313" key="3">
    <source>
        <dbReference type="Proteomes" id="UP001107961"/>
    </source>
</evidence>
<dbReference type="EMBL" id="JAJVKT010000011">
    <property type="protein sequence ID" value="MCE7509060.1"/>
    <property type="molecule type" value="Genomic_DNA"/>
</dbReference>
<dbReference type="PANTHER" id="PTHR34310">
    <property type="entry name" value="DUF427 DOMAIN PROTEIN (AFU_ORTHOLOGUE AFUA_3G02220)"/>
    <property type="match status" value="1"/>
</dbReference>
<gene>
    <name evidence="2" type="ORF">LZG35_10480</name>
</gene>
<feature type="domain" description="DUF427" evidence="1">
    <location>
        <begin position="24"/>
        <end position="114"/>
    </location>
</feature>
<protein>
    <submittedName>
        <fullName evidence="2">DUF427 domain-containing protein</fullName>
    </submittedName>
</protein>
<evidence type="ECO:0000313" key="2">
    <source>
        <dbReference type="EMBL" id="MCE7509060.1"/>
    </source>
</evidence>
<evidence type="ECO:0000259" key="1">
    <source>
        <dbReference type="Pfam" id="PF04248"/>
    </source>
</evidence>
<proteinExistence type="predicted"/>
<sequence length="125" mass="13812">MNDRPIKQPGPDHPIDIHPTPGRVVVIADGAIVADSRATLTVSEADLPDVYYIPRADTDLSLLTPTPLKTYCPYKGEASYFSLPGEQGENAVWSYPKPFPAVAQIKEYLAFYPDRVEDIRVLPEA</sequence>
<reference evidence="2" key="1">
    <citation type="submission" date="2022-01" db="EMBL/GenBank/DDBJ databases">
        <authorList>
            <person name="Karlyshev A.V."/>
            <person name="Jaspars M."/>
        </authorList>
    </citation>
    <scope>NUCLEOTIDE SEQUENCE</scope>
    <source>
        <strain evidence="2">AGSA3-2</strain>
    </source>
</reference>